<comment type="caution">
    <text evidence="10">The sequence shown here is derived from an EMBL/GenBank/DDBJ whole genome shotgun (WGS) entry which is preliminary data.</text>
</comment>
<evidence type="ECO:0000256" key="5">
    <source>
        <dbReference type="ARBA" id="ARBA00022490"/>
    </source>
</evidence>
<sequence length="275" mass="30009">MNQINIGHITIKDDSPFFLIAGPCSIESEELVMNVASTIKEITSDLEIPFIFKASFDKANRTSIHSYRGPGIDEGLRILQKVKDELDLPVITDIHLPEQAAKVAEVADVIQIPAFLCRQTDLLIAAAQTGKPLNIKKAQFMAPWDMENVLKKCIDSGNDQVMLCERGTSFGYNNLVVDMPGIIEMKKFGQPIVFDATHSVQKPGGKGDATGGNREYVEYLARAAVAIGIDGLFMEVHPDPDSALSDGPNMVPLDKLEDILVTLKTIDDTVKGNAN</sequence>
<name>A0A841RI06_9BACI</name>
<dbReference type="GO" id="GO:0019294">
    <property type="term" value="P:keto-3-deoxy-D-manno-octulosonic acid biosynthetic process"/>
    <property type="evidence" value="ECO:0007669"/>
    <property type="project" value="UniProtKB-UniRule"/>
</dbReference>
<evidence type="ECO:0000256" key="6">
    <source>
        <dbReference type="ARBA" id="ARBA00022679"/>
    </source>
</evidence>
<keyword evidence="5 8" id="KW-0963">Cytoplasm</keyword>
<dbReference type="GO" id="GO:0008676">
    <property type="term" value="F:3-deoxy-8-phosphooctulonate synthase activity"/>
    <property type="evidence" value="ECO:0007669"/>
    <property type="project" value="UniProtKB-UniRule"/>
</dbReference>
<dbReference type="InterPro" id="IPR013785">
    <property type="entry name" value="Aldolase_TIM"/>
</dbReference>
<reference evidence="10 11" key="1">
    <citation type="submission" date="2020-08" db="EMBL/GenBank/DDBJ databases">
        <title>Genomic Encyclopedia of Type Strains, Phase IV (KMG-IV): sequencing the most valuable type-strain genomes for metagenomic binning, comparative biology and taxonomic classification.</title>
        <authorList>
            <person name="Goeker M."/>
        </authorList>
    </citation>
    <scope>NUCLEOTIDE SEQUENCE [LARGE SCALE GENOMIC DNA]</scope>
    <source>
        <strain evidence="10 11">DSM 11805</strain>
    </source>
</reference>
<evidence type="ECO:0000256" key="7">
    <source>
        <dbReference type="ARBA" id="ARBA00049112"/>
    </source>
</evidence>
<dbReference type="SUPFAM" id="SSF51569">
    <property type="entry name" value="Aldolase"/>
    <property type="match status" value="1"/>
</dbReference>
<evidence type="ECO:0000256" key="3">
    <source>
        <dbReference type="ARBA" id="ARBA00004845"/>
    </source>
</evidence>
<dbReference type="NCBIfam" id="NF003543">
    <property type="entry name" value="PRK05198.1"/>
    <property type="match status" value="1"/>
</dbReference>
<evidence type="ECO:0000256" key="8">
    <source>
        <dbReference type="HAMAP-Rule" id="MF_00056"/>
    </source>
</evidence>
<feature type="domain" description="DAHP synthetase I/KDSA" evidence="9">
    <location>
        <begin position="8"/>
        <end position="270"/>
    </location>
</feature>
<dbReference type="AlphaFoldDB" id="A0A841RI06"/>
<dbReference type="InterPro" id="IPR006269">
    <property type="entry name" value="KDO8P_synthase"/>
</dbReference>
<dbReference type="UniPathway" id="UPA00357">
    <property type="reaction ID" value="UER00474"/>
</dbReference>
<dbReference type="Gene3D" id="3.20.20.70">
    <property type="entry name" value="Aldolase class I"/>
    <property type="match status" value="1"/>
</dbReference>
<dbReference type="GO" id="GO:0005737">
    <property type="term" value="C:cytoplasm"/>
    <property type="evidence" value="ECO:0007669"/>
    <property type="project" value="UniProtKB-SubCell"/>
</dbReference>
<keyword evidence="8" id="KW-0448">Lipopolysaccharide biosynthesis</keyword>
<evidence type="ECO:0000256" key="4">
    <source>
        <dbReference type="ARBA" id="ARBA00010499"/>
    </source>
</evidence>
<accession>A0A841RI06</accession>
<evidence type="ECO:0000259" key="9">
    <source>
        <dbReference type="Pfam" id="PF00793"/>
    </source>
</evidence>
<evidence type="ECO:0000256" key="1">
    <source>
        <dbReference type="ARBA" id="ARBA00004496"/>
    </source>
</evidence>
<evidence type="ECO:0000313" key="11">
    <source>
        <dbReference type="Proteomes" id="UP000572212"/>
    </source>
</evidence>
<comment type="subcellular location">
    <subcellularLocation>
        <location evidence="1 8">Cytoplasm</location>
    </subcellularLocation>
</comment>
<gene>
    <name evidence="8" type="primary">kdsA</name>
    <name evidence="10" type="ORF">GGQ92_001072</name>
</gene>
<dbReference type="UniPathway" id="UPA00030"/>
<comment type="pathway">
    <text evidence="2">Bacterial outer membrane biogenesis; lipopolysaccharide biosynthesis.</text>
</comment>
<dbReference type="RefSeq" id="WP_221437238.1">
    <property type="nucleotide sequence ID" value="NZ_BAAACU010000002.1"/>
</dbReference>
<dbReference type="HAMAP" id="MF_00056">
    <property type="entry name" value="KDO8P_synth"/>
    <property type="match status" value="1"/>
</dbReference>
<comment type="pathway">
    <text evidence="3 8">Carbohydrate biosynthesis; 3-deoxy-D-manno-octulosonate biosynthesis; 3-deoxy-D-manno-octulosonate from D-ribulose 5-phosphate: step 2/3.</text>
</comment>
<evidence type="ECO:0000256" key="2">
    <source>
        <dbReference type="ARBA" id="ARBA00004756"/>
    </source>
</evidence>
<keyword evidence="11" id="KW-1185">Reference proteome</keyword>
<dbReference type="Proteomes" id="UP000572212">
    <property type="component" value="Unassembled WGS sequence"/>
</dbReference>
<dbReference type="NCBIfam" id="TIGR01362">
    <property type="entry name" value="KDO8P_synth"/>
    <property type="match status" value="1"/>
</dbReference>
<proteinExistence type="inferred from homology"/>
<dbReference type="Pfam" id="PF00793">
    <property type="entry name" value="DAHP_synth_1"/>
    <property type="match status" value="1"/>
</dbReference>
<dbReference type="PANTHER" id="PTHR21057">
    <property type="entry name" value="PHOSPHO-2-DEHYDRO-3-DEOXYHEPTONATE ALDOLASE"/>
    <property type="match status" value="1"/>
</dbReference>
<dbReference type="EC" id="2.5.1.55" evidence="8"/>
<protein>
    <recommendedName>
        <fullName evidence="8">2-dehydro-3-deoxyphosphooctonate aldolase</fullName>
        <ecNumber evidence="8">2.5.1.55</ecNumber>
    </recommendedName>
    <alternativeName>
        <fullName evidence="8">3-deoxy-D-manno-octulosonic acid 8-phosphate synthase</fullName>
    </alternativeName>
    <alternativeName>
        <fullName evidence="8">KDO-8-phosphate synthase</fullName>
        <shortName evidence="8">KDO 8-P synthase</shortName>
        <shortName evidence="8">KDOPS</shortName>
    </alternativeName>
    <alternativeName>
        <fullName evidence="8">Phospho-2-dehydro-3-deoxyoctonate aldolase</fullName>
    </alternativeName>
</protein>
<comment type="catalytic activity">
    <reaction evidence="7 8">
        <text>D-arabinose 5-phosphate + phosphoenolpyruvate + H2O = 3-deoxy-alpha-D-manno-2-octulosonate-8-phosphate + phosphate</text>
        <dbReference type="Rhea" id="RHEA:14053"/>
        <dbReference type="ChEBI" id="CHEBI:15377"/>
        <dbReference type="ChEBI" id="CHEBI:43474"/>
        <dbReference type="ChEBI" id="CHEBI:57693"/>
        <dbReference type="ChEBI" id="CHEBI:58702"/>
        <dbReference type="ChEBI" id="CHEBI:85985"/>
        <dbReference type="EC" id="2.5.1.55"/>
    </reaction>
</comment>
<dbReference type="InterPro" id="IPR006218">
    <property type="entry name" value="DAHP1/KDSA"/>
</dbReference>
<evidence type="ECO:0000313" key="10">
    <source>
        <dbReference type="EMBL" id="MBB6512291.1"/>
    </source>
</evidence>
<organism evidence="10 11">
    <name type="scientific">Gracilibacillus halotolerans</name>
    <dbReference type="NCBI Taxonomy" id="74386"/>
    <lineage>
        <taxon>Bacteria</taxon>
        <taxon>Bacillati</taxon>
        <taxon>Bacillota</taxon>
        <taxon>Bacilli</taxon>
        <taxon>Bacillales</taxon>
        <taxon>Bacillaceae</taxon>
        <taxon>Gracilibacillus</taxon>
    </lineage>
</organism>
<keyword evidence="6 8" id="KW-0808">Transferase</keyword>
<dbReference type="EMBL" id="JACHON010000002">
    <property type="protein sequence ID" value="MBB6512291.1"/>
    <property type="molecule type" value="Genomic_DNA"/>
</dbReference>
<comment type="similarity">
    <text evidence="4 8">Belongs to the KdsA family.</text>
</comment>